<comment type="subcellular location">
    <subcellularLocation>
        <location evidence="1">Cell membrane</location>
        <topology evidence="1">Multi-pass membrane protein</topology>
    </subcellularLocation>
</comment>
<protein>
    <submittedName>
        <fullName evidence="9">Carbon starvation protein</fullName>
    </submittedName>
</protein>
<evidence type="ECO:0000313" key="10">
    <source>
        <dbReference type="Proteomes" id="UP000243745"/>
    </source>
</evidence>
<feature type="transmembrane region" description="Helical" evidence="7">
    <location>
        <begin position="184"/>
        <end position="203"/>
    </location>
</feature>
<dbReference type="GO" id="GO:0005886">
    <property type="term" value="C:plasma membrane"/>
    <property type="evidence" value="ECO:0007669"/>
    <property type="project" value="UniProtKB-SubCell"/>
</dbReference>
<dbReference type="InterPro" id="IPR003706">
    <property type="entry name" value="CstA_N"/>
</dbReference>
<keyword evidence="10" id="KW-1185">Reference proteome</keyword>
<feature type="transmembrane region" description="Helical" evidence="7">
    <location>
        <begin position="292"/>
        <end position="312"/>
    </location>
</feature>
<comment type="similarity">
    <text evidence="2">Belongs to the peptide transporter carbon starvation (CstA) (TC 2.A.114) family.</text>
</comment>
<feature type="transmembrane region" description="Helical" evidence="7">
    <location>
        <begin position="483"/>
        <end position="507"/>
    </location>
</feature>
<evidence type="ECO:0000256" key="7">
    <source>
        <dbReference type="SAM" id="Phobius"/>
    </source>
</evidence>
<feature type="domain" description="CstA N-terminal" evidence="8">
    <location>
        <begin position="360"/>
        <end position="529"/>
    </location>
</feature>
<organism evidence="9 10">
    <name type="scientific">Ruminobacter amylophilus</name>
    <dbReference type="NCBI Taxonomy" id="867"/>
    <lineage>
        <taxon>Bacteria</taxon>
        <taxon>Pseudomonadati</taxon>
        <taxon>Pseudomonadota</taxon>
        <taxon>Gammaproteobacteria</taxon>
        <taxon>Aeromonadales</taxon>
        <taxon>Succinivibrionaceae</taxon>
        <taxon>Ruminobacter</taxon>
    </lineage>
</organism>
<reference evidence="9 10" key="1">
    <citation type="submission" date="2016-10" db="EMBL/GenBank/DDBJ databases">
        <authorList>
            <person name="Varghese N."/>
            <person name="Submissions S."/>
        </authorList>
    </citation>
    <scope>NUCLEOTIDE SEQUENCE [LARGE SCALE GENOMIC DNA]</scope>
    <source>
        <strain evidence="9 10">DSM 1361</strain>
    </source>
</reference>
<feature type="transmembrane region" description="Helical" evidence="7">
    <location>
        <begin position="514"/>
        <end position="533"/>
    </location>
</feature>
<evidence type="ECO:0000256" key="6">
    <source>
        <dbReference type="ARBA" id="ARBA00023136"/>
    </source>
</evidence>
<feature type="domain" description="CstA N-terminal" evidence="8">
    <location>
        <begin position="2"/>
        <end position="359"/>
    </location>
</feature>
<dbReference type="GO" id="GO:0009267">
    <property type="term" value="P:cellular response to starvation"/>
    <property type="evidence" value="ECO:0007669"/>
    <property type="project" value="InterPro"/>
</dbReference>
<feature type="transmembrane region" description="Helical" evidence="7">
    <location>
        <begin position="223"/>
        <end position="244"/>
    </location>
</feature>
<keyword evidence="6 7" id="KW-0472">Membrane</keyword>
<evidence type="ECO:0000256" key="4">
    <source>
        <dbReference type="ARBA" id="ARBA00022692"/>
    </source>
</evidence>
<sequence length="576" mass="62688">MNGLILLVIALLYFAFGYRIYGRFIARLFKVDNSIATPAVVNNDGVDYVPTHPAVLFGHHFASIAGAGPIIGPIVACRFGWIPALMWIFIGCVFIGAVHDFAALFLSVRNNGRSIGYIIEKIMSIWGRQLFLFFCWACLILVVAVFGMLVANTFVASPAVATASIIFIVMAPVFGFCTSRGMSLRLATVIFVPLVFASVYLAYRCQLDLTVLFGLDREQVRNVWLAFLGIYALVASVCPVQWLLQPRDYLSSYLLYAMIIFGVLGIVVYNPSIELTGFVDYSVKVGSGESSLFPELFILIACGACSGFHSLVSSGTTSKQIRAEKDIQLIGYGGMIVEGVLGVMSIIAVIWLSDANFAEAAKNPVTAFSSGIGTFVGALGLPVEICTVFISLSISAFMLTSLDTATRLGRFVWQELFSPSYVKEHRDSDRIEYVRAPCESPVTDRGLRKLFGMLKATSSNAFVASLLVLVLAGFMVFSGSATAIWPVFGASNQLLASLTLLAVTIYLFAKKANYIIALIPTVLMIVMSIWGLVEIAVKNISTNTVLTVSSIFLIFMAALLVILSLTIVYRTVKHRI</sequence>
<dbReference type="AlphaFoldDB" id="A0A662ZHP9"/>
<evidence type="ECO:0000256" key="1">
    <source>
        <dbReference type="ARBA" id="ARBA00004651"/>
    </source>
</evidence>
<keyword evidence="4 7" id="KW-0812">Transmembrane</keyword>
<name>A0A662ZHP9_9GAMM</name>
<dbReference type="Pfam" id="PF02554">
    <property type="entry name" value="CstA"/>
    <property type="match status" value="2"/>
</dbReference>
<feature type="transmembrane region" description="Helical" evidence="7">
    <location>
        <begin position="84"/>
        <end position="108"/>
    </location>
</feature>
<feature type="transmembrane region" description="Helical" evidence="7">
    <location>
        <begin position="545"/>
        <end position="569"/>
    </location>
</feature>
<feature type="transmembrane region" description="Helical" evidence="7">
    <location>
        <begin position="332"/>
        <end position="352"/>
    </location>
</feature>
<dbReference type="Proteomes" id="UP000243745">
    <property type="component" value="Unassembled WGS sequence"/>
</dbReference>
<feature type="transmembrane region" description="Helical" evidence="7">
    <location>
        <begin position="253"/>
        <end position="272"/>
    </location>
</feature>
<feature type="transmembrane region" description="Helical" evidence="7">
    <location>
        <begin position="129"/>
        <end position="149"/>
    </location>
</feature>
<dbReference type="PANTHER" id="PTHR30252">
    <property type="entry name" value="INNER MEMBRANE PEPTIDE TRANSPORTER"/>
    <property type="match status" value="1"/>
</dbReference>
<feature type="transmembrane region" description="Helical" evidence="7">
    <location>
        <begin position="155"/>
        <end position="177"/>
    </location>
</feature>
<evidence type="ECO:0000256" key="2">
    <source>
        <dbReference type="ARBA" id="ARBA00007755"/>
    </source>
</evidence>
<evidence type="ECO:0000313" key="9">
    <source>
        <dbReference type="EMBL" id="SFP31790.1"/>
    </source>
</evidence>
<proteinExistence type="inferred from homology"/>
<feature type="transmembrane region" description="Helical" evidence="7">
    <location>
        <begin position="458"/>
        <end position="477"/>
    </location>
</feature>
<feature type="transmembrane region" description="Helical" evidence="7">
    <location>
        <begin position="372"/>
        <end position="400"/>
    </location>
</feature>
<dbReference type="EMBL" id="FOXF01000015">
    <property type="protein sequence ID" value="SFP31790.1"/>
    <property type="molecule type" value="Genomic_DNA"/>
</dbReference>
<dbReference type="PANTHER" id="PTHR30252:SF0">
    <property type="entry name" value="PEPTIDE TRANSPORTER CSTA"/>
    <property type="match status" value="1"/>
</dbReference>
<gene>
    <name evidence="9" type="ORF">SAMN02910344_01067</name>
</gene>
<accession>A0A662ZHP9</accession>
<evidence type="ECO:0000256" key="5">
    <source>
        <dbReference type="ARBA" id="ARBA00022989"/>
    </source>
</evidence>
<dbReference type="InterPro" id="IPR051605">
    <property type="entry name" value="CstA"/>
</dbReference>
<keyword evidence="3" id="KW-1003">Cell membrane</keyword>
<dbReference type="RefSeq" id="WP_093141655.1">
    <property type="nucleotide sequence ID" value="NZ_FOXF01000015.1"/>
</dbReference>
<dbReference type="OrthoDB" id="9761224at2"/>
<evidence type="ECO:0000256" key="3">
    <source>
        <dbReference type="ARBA" id="ARBA00022475"/>
    </source>
</evidence>
<keyword evidence="5 7" id="KW-1133">Transmembrane helix</keyword>
<evidence type="ECO:0000259" key="8">
    <source>
        <dbReference type="Pfam" id="PF02554"/>
    </source>
</evidence>